<reference evidence="5 6" key="1">
    <citation type="journal article" date="2000" name="DNA Res.">
        <title>Complete genome structure of the nitrogen-fixing symbiotic bacterium Mesorhizobium loti.</title>
        <authorList>
            <person name="Kaneko T."/>
            <person name="Nakamura Y."/>
            <person name="Sato S."/>
            <person name="Asamizu E."/>
            <person name="Kato T."/>
            <person name="Sasamoto S."/>
            <person name="Watanabe A."/>
            <person name="Idesawa K."/>
            <person name="Ishikawa A."/>
            <person name="Kawashima K."/>
            <person name="Kimura T."/>
            <person name="Kishida Y."/>
            <person name="Kiyokawa C."/>
            <person name="Kohara M."/>
            <person name="Matsumoto M."/>
            <person name="Matsuno A."/>
            <person name="Mochizuki Y."/>
            <person name="Nakayama S."/>
            <person name="Nakazaki N."/>
            <person name="Shimpo S."/>
            <person name="Sugimoto M."/>
            <person name="Takeuchi C."/>
            <person name="Yamada M."/>
            <person name="Tabata S."/>
        </authorList>
    </citation>
    <scope>NUCLEOTIDE SEQUENCE [LARGE SCALE GENOMIC DNA]</scope>
    <source>
        <strain evidence="6">LMG 29417 / CECT 9101 / MAFF 303099</strain>
    </source>
</reference>
<evidence type="ECO:0000256" key="2">
    <source>
        <dbReference type="ARBA" id="ARBA00022691"/>
    </source>
</evidence>
<dbReference type="HOGENOM" id="CLU_717420_0_0_5"/>
<dbReference type="PANTHER" id="PTHR47739">
    <property type="entry name" value="TRNA1(VAL) (ADENINE(37)-N6)-METHYLTRANSFERASE"/>
    <property type="match status" value="1"/>
</dbReference>
<evidence type="ECO:0000313" key="6">
    <source>
        <dbReference type="Proteomes" id="UP000000552"/>
    </source>
</evidence>
<keyword evidence="1" id="KW-0808">Transferase</keyword>
<dbReference type="InterPro" id="IPR002052">
    <property type="entry name" value="DNA_methylase_N6_adenine_CS"/>
</dbReference>
<feature type="compositionally biased region" description="Basic residues" evidence="3">
    <location>
        <begin position="88"/>
        <end position="98"/>
    </location>
</feature>
<dbReference type="GO" id="GO:0032259">
    <property type="term" value="P:methylation"/>
    <property type="evidence" value="ECO:0007669"/>
    <property type="project" value="UniProtKB-KW"/>
</dbReference>
<feature type="compositionally biased region" description="Basic and acidic residues" evidence="3">
    <location>
        <begin position="77"/>
        <end position="87"/>
    </location>
</feature>
<dbReference type="AlphaFoldDB" id="Q986C3"/>
<dbReference type="PROSITE" id="PS00092">
    <property type="entry name" value="N6_MTASE"/>
    <property type="match status" value="1"/>
</dbReference>
<dbReference type="eggNOG" id="COG4123">
    <property type="taxonomic scope" value="Bacteria"/>
</dbReference>
<keyword evidence="1" id="KW-0489">Methyltransferase</keyword>
<dbReference type="KEGG" id="mlo:mll7427"/>
<protein>
    <submittedName>
        <fullName evidence="5">Mll7427 protein</fullName>
    </submittedName>
</protein>
<keyword evidence="2" id="KW-0949">S-adenosyl-L-methionine</keyword>
<feature type="region of interest" description="Disordered" evidence="3">
    <location>
        <begin position="77"/>
        <end position="110"/>
    </location>
</feature>
<feature type="region of interest" description="Disordered" evidence="3">
    <location>
        <begin position="1"/>
        <end position="29"/>
    </location>
</feature>
<evidence type="ECO:0000256" key="3">
    <source>
        <dbReference type="SAM" id="MobiDB-lite"/>
    </source>
</evidence>
<evidence type="ECO:0000256" key="1">
    <source>
        <dbReference type="ARBA" id="ARBA00022603"/>
    </source>
</evidence>
<dbReference type="EMBL" id="BA000012">
    <property type="protein sequence ID" value="BAB53530.1"/>
    <property type="molecule type" value="Genomic_DNA"/>
</dbReference>
<dbReference type="GO" id="GO:0008757">
    <property type="term" value="F:S-adenosylmethionine-dependent methyltransferase activity"/>
    <property type="evidence" value="ECO:0007669"/>
    <property type="project" value="UniProtKB-ARBA"/>
</dbReference>
<sequence>MANWRGAGDSLSTGTGGSEAPPRKSPARLHQWRKLRVSHDDRTCPYQRCRHHLLRRIADARRRYRLLCRRSEHEHSRRVDRSFAEARHGRRRPGRCRSSHPQGCGHRQRDPHKIMSAAPAAPALDALGPDTPAHTVDAFHRGRFWLVQPKHGGHRAGMDAMMLAASVPSVFGGRLADFGAGAGAAGLAVLSRCPAARAVLVERAPEMAAFASATLAHPGNAHLSDRASVLVADVTVSGQARVAAGLADNDFDYVIMNPPFNAARDRATPDRLRKEAHVMEDGLFESWIRSAAAVVRPRGGLAVIARPEQLGAILDAMSGRFGDAEMLAVHPRPDAAAIRIIVRAALGARGKLAIRPPLMLHAQAGNGPDERSEMITNGLASLFGD</sequence>
<gene>
    <name evidence="5" type="ordered locus">mll7427</name>
</gene>
<dbReference type="GO" id="GO:0008170">
    <property type="term" value="F:N-methyltransferase activity"/>
    <property type="evidence" value="ECO:0007669"/>
    <property type="project" value="UniProtKB-ARBA"/>
</dbReference>
<dbReference type="SUPFAM" id="SSF53335">
    <property type="entry name" value="S-adenosyl-L-methionine-dependent methyltransferases"/>
    <property type="match status" value="1"/>
</dbReference>
<feature type="domain" description="Methyltransferase small" evidence="4">
    <location>
        <begin position="162"/>
        <end position="327"/>
    </location>
</feature>
<name>Q986C3_RHILO</name>
<dbReference type="Gene3D" id="3.40.50.150">
    <property type="entry name" value="Vaccinia Virus protein VP39"/>
    <property type="match status" value="1"/>
</dbReference>
<dbReference type="InterPro" id="IPR029063">
    <property type="entry name" value="SAM-dependent_MTases_sf"/>
</dbReference>
<dbReference type="Proteomes" id="UP000000552">
    <property type="component" value="Chromosome"/>
</dbReference>
<dbReference type="InterPro" id="IPR050210">
    <property type="entry name" value="tRNA_Adenine-N(6)_MTase"/>
</dbReference>
<dbReference type="InterPro" id="IPR007848">
    <property type="entry name" value="Small_mtfrase_dom"/>
</dbReference>
<dbReference type="GO" id="GO:0003676">
    <property type="term" value="F:nucleic acid binding"/>
    <property type="evidence" value="ECO:0007669"/>
    <property type="project" value="InterPro"/>
</dbReference>
<evidence type="ECO:0000313" key="5">
    <source>
        <dbReference type="EMBL" id="BAB53530.1"/>
    </source>
</evidence>
<accession>Q986C3</accession>
<dbReference type="PANTHER" id="PTHR47739:SF1">
    <property type="entry name" value="TRNA1(VAL) (ADENINE(37)-N6)-METHYLTRANSFERASE"/>
    <property type="match status" value="1"/>
</dbReference>
<proteinExistence type="predicted"/>
<organism evidence="5 6">
    <name type="scientific">Mesorhizobium japonicum (strain LMG 29417 / CECT 9101 / MAFF 303099)</name>
    <name type="common">Mesorhizobium loti (strain MAFF 303099)</name>
    <dbReference type="NCBI Taxonomy" id="266835"/>
    <lineage>
        <taxon>Bacteria</taxon>
        <taxon>Pseudomonadati</taxon>
        <taxon>Pseudomonadota</taxon>
        <taxon>Alphaproteobacteria</taxon>
        <taxon>Hyphomicrobiales</taxon>
        <taxon>Phyllobacteriaceae</taxon>
        <taxon>Mesorhizobium</taxon>
    </lineage>
</organism>
<dbReference type="Pfam" id="PF05175">
    <property type="entry name" value="MTS"/>
    <property type="match status" value="1"/>
</dbReference>
<evidence type="ECO:0000259" key="4">
    <source>
        <dbReference type="Pfam" id="PF05175"/>
    </source>
</evidence>